<evidence type="ECO:0000256" key="2">
    <source>
        <dbReference type="ARBA" id="ARBA00005417"/>
    </source>
</evidence>
<evidence type="ECO:0000313" key="11">
    <source>
        <dbReference type="Proteomes" id="UP001314261"/>
    </source>
</evidence>
<evidence type="ECO:0000256" key="1">
    <source>
        <dbReference type="ARBA" id="ARBA00004202"/>
    </source>
</evidence>
<dbReference type="PANTHER" id="PTHR43553:SF26">
    <property type="entry name" value="ABC TRANSPORTER ATP-BINDING PROTEIN BC_2655-RELATED"/>
    <property type="match status" value="1"/>
</dbReference>
<reference evidence="10 11" key="1">
    <citation type="submission" date="2023-10" db="EMBL/GenBank/DDBJ databases">
        <authorList>
            <person name="Botero Cardona J."/>
        </authorList>
    </citation>
    <scope>NUCLEOTIDE SEQUENCE [LARGE SCALE GENOMIC DNA]</scope>
    <source>
        <strain evidence="10 11">R-54839</strain>
    </source>
</reference>
<sequence>MTDSVLQFKDLSFRYHSQAEETLKNLNFTIQKGSKTLVLGPSGSGKSTLIALINALVTEKEGEIDGQVFINNEDQAGTDSFDRSLLVGTILQDTDRQFVGLTVAEDIAFVLENEAEAVEKLRAAVANIADKLGLTNLLPLGPEALSGGQKQRVAMAGVLVGNSPILVLDEPLASLDPQTGQAVLATIEQLHQDGITIIMVEHRLDEVLRQGIDHVLVLKNGELVFDGQAEDLLKNPRFHDWQLTQPAYLSLVEQSGYSLQNLEHIEDVQTVTGPNLKQQLQQAQKAKKTAVDKGTQDRPTAALDAENLTYSYGDRTILDDVSLTIDANQWLALIGENGSGKSTLARLIAGFLHVQQGRVFSKSDEDKNVTVDFAELSLAEQARYVGYVSQNPNEMLIGLSVFEEVATGLRLHHVAEDVIEETVHFALKKANLYPYRHWQSQSLSFGQKRRLSVLSVAILEPKVLILDEPTAGQDDVSAKGLLEYLRLLQDSGIALVTVTHDMALIEKWADQVVSLVAGRLTAKMTPAELFSQRSLLEQTSLIVPSDQILLTRIEREGSHD</sequence>
<keyword evidence="3" id="KW-0813">Transport</keyword>
<dbReference type="PROSITE" id="PS50893">
    <property type="entry name" value="ABC_TRANSPORTER_2"/>
    <property type="match status" value="2"/>
</dbReference>
<dbReference type="NCBIfam" id="NF010167">
    <property type="entry name" value="PRK13648.1"/>
    <property type="match status" value="2"/>
</dbReference>
<feature type="domain" description="ABC transporter" evidence="9">
    <location>
        <begin position="303"/>
        <end position="542"/>
    </location>
</feature>
<evidence type="ECO:0000256" key="6">
    <source>
        <dbReference type="ARBA" id="ARBA00022840"/>
    </source>
</evidence>
<dbReference type="SMART" id="SM00382">
    <property type="entry name" value="AAA"/>
    <property type="match status" value="2"/>
</dbReference>
<evidence type="ECO:0000313" key="10">
    <source>
        <dbReference type="EMBL" id="CAK1232250.1"/>
    </source>
</evidence>
<keyword evidence="4" id="KW-1003">Cell membrane</keyword>
<gene>
    <name evidence="10" type="ORF">R54839_PPFHFPJH_00491</name>
</gene>
<keyword evidence="5" id="KW-0547">Nucleotide-binding</keyword>
<dbReference type="RefSeq" id="WP_187753566.1">
    <property type="nucleotide sequence ID" value="NZ_CAUZLR010000002.1"/>
</dbReference>
<evidence type="ECO:0000256" key="3">
    <source>
        <dbReference type="ARBA" id="ARBA00022448"/>
    </source>
</evidence>
<dbReference type="InterPro" id="IPR003593">
    <property type="entry name" value="AAA+_ATPase"/>
</dbReference>
<comment type="caution">
    <text evidence="10">The sequence shown here is derived from an EMBL/GenBank/DDBJ whole genome shotgun (WGS) entry which is preliminary data.</text>
</comment>
<dbReference type="InterPro" id="IPR003439">
    <property type="entry name" value="ABC_transporter-like_ATP-bd"/>
</dbReference>
<comment type="similarity">
    <text evidence="2">Belongs to the ABC transporter superfamily.</text>
</comment>
<evidence type="ECO:0000256" key="7">
    <source>
        <dbReference type="ARBA" id="ARBA00022967"/>
    </source>
</evidence>
<dbReference type="InterPro" id="IPR015856">
    <property type="entry name" value="ABC_transpr_CbiO/EcfA_su"/>
</dbReference>
<dbReference type="EMBL" id="CAUZLR010000002">
    <property type="protein sequence ID" value="CAK1232250.1"/>
    <property type="molecule type" value="Genomic_DNA"/>
</dbReference>
<dbReference type="InterPro" id="IPR027417">
    <property type="entry name" value="P-loop_NTPase"/>
</dbReference>
<organism evidence="10 11">
    <name type="scientific">Fructobacillus fructosus</name>
    <dbReference type="NCBI Taxonomy" id="1631"/>
    <lineage>
        <taxon>Bacteria</taxon>
        <taxon>Bacillati</taxon>
        <taxon>Bacillota</taxon>
        <taxon>Bacilli</taxon>
        <taxon>Lactobacillales</taxon>
        <taxon>Lactobacillaceae</taxon>
        <taxon>Fructobacillus</taxon>
    </lineage>
</organism>
<evidence type="ECO:0000256" key="8">
    <source>
        <dbReference type="ARBA" id="ARBA00023136"/>
    </source>
</evidence>
<dbReference type="PANTHER" id="PTHR43553">
    <property type="entry name" value="HEAVY METAL TRANSPORTER"/>
    <property type="match status" value="1"/>
</dbReference>
<evidence type="ECO:0000256" key="4">
    <source>
        <dbReference type="ARBA" id="ARBA00022475"/>
    </source>
</evidence>
<dbReference type="CDD" id="cd03225">
    <property type="entry name" value="ABC_cobalt_CbiO_domain1"/>
    <property type="match status" value="2"/>
</dbReference>
<dbReference type="InterPro" id="IPR050095">
    <property type="entry name" value="ECF_ABC_transporter_ATP-bd"/>
</dbReference>
<evidence type="ECO:0000256" key="5">
    <source>
        <dbReference type="ARBA" id="ARBA00022741"/>
    </source>
</evidence>
<dbReference type="Proteomes" id="UP001314261">
    <property type="component" value="Unassembled WGS sequence"/>
</dbReference>
<dbReference type="PROSITE" id="PS00211">
    <property type="entry name" value="ABC_TRANSPORTER_1"/>
    <property type="match status" value="2"/>
</dbReference>
<keyword evidence="8" id="KW-0472">Membrane</keyword>
<dbReference type="InterPro" id="IPR017871">
    <property type="entry name" value="ABC_transporter-like_CS"/>
</dbReference>
<comment type="subcellular location">
    <subcellularLocation>
        <location evidence="1">Cell membrane</location>
        <topology evidence="1">Peripheral membrane protein</topology>
    </subcellularLocation>
</comment>
<name>A0ABM9MQ56_9LACO</name>
<keyword evidence="11" id="KW-1185">Reference proteome</keyword>
<accession>A0ABM9MQ56</accession>
<dbReference type="Pfam" id="PF00005">
    <property type="entry name" value="ABC_tran"/>
    <property type="match status" value="2"/>
</dbReference>
<keyword evidence="6" id="KW-0067">ATP-binding</keyword>
<evidence type="ECO:0000259" key="9">
    <source>
        <dbReference type="PROSITE" id="PS50893"/>
    </source>
</evidence>
<protein>
    <submittedName>
        <fullName evidence="10">Duplicated ATPase component YejF (YejF)</fullName>
    </submittedName>
</protein>
<dbReference type="SUPFAM" id="SSF52540">
    <property type="entry name" value="P-loop containing nucleoside triphosphate hydrolases"/>
    <property type="match status" value="2"/>
</dbReference>
<proteinExistence type="inferred from homology"/>
<feature type="domain" description="ABC transporter" evidence="9">
    <location>
        <begin position="6"/>
        <end position="245"/>
    </location>
</feature>
<keyword evidence="7" id="KW-1278">Translocase</keyword>
<dbReference type="Gene3D" id="3.40.50.300">
    <property type="entry name" value="P-loop containing nucleotide triphosphate hydrolases"/>
    <property type="match status" value="2"/>
</dbReference>